<evidence type="ECO:0000256" key="15">
    <source>
        <dbReference type="ARBA" id="ARBA00048407"/>
    </source>
</evidence>
<evidence type="ECO:0000256" key="1">
    <source>
        <dbReference type="ARBA" id="ARBA00001974"/>
    </source>
</evidence>
<dbReference type="InterPro" id="IPR036188">
    <property type="entry name" value="FAD/NAD-bd_sf"/>
</dbReference>
<dbReference type="SUPFAM" id="SSF51971">
    <property type="entry name" value="Nucleotide-binding domain"/>
    <property type="match status" value="1"/>
</dbReference>
<dbReference type="Proteomes" id="UP000619293">
    <property type="component" value="Unassembled WGS sequence"/>
</dbReference>
<evidence type="ECO:0000256" key="6">
    <source>
        <dbReference type="ARBA" id="ARBA00022630"/>
    </source>
</evidence>
<comment type="pathway">
    <text evidence="2">Siderophore biosynthesis.</text>
</comment>
<evidence type="ECO:0000256" key="3">
    <source>
        <dbReference type="ARBA" id="ARBA00007588"/>
    </source>
</evidence>
<dbReference type="PANTHER" id="PTHR42802:SF1">
    <property type="entry name" value="L-ORNITHINE N(5)-MONOOXYGENASE"/>
    <property type="match status" value="1"/>
</dbReference>
<evidence type="ECO:0000256" key="14">
    <source>
        <dbReference type="ARBA" id="ARBA00032738"/>
    </source>
</evidence>
<comment type="caution">
    <text evidence="16">The sequence shown here is derived from an EMBL/GenBank/DDBJ whole genome shotgun (WGS) entry which is preliminary data.</text>
</comment>
<evidence type="ECO:0000256" key="11">
    <source>
        <dbReference type="ARBA" id="ARBA00029939"/>
    </source>
</evidence>
<evidence type="ECO:0000256" key="7">
    <source>
        <dbReference type="ARBA" id="ARBA00022827"/>
    </source>
</evidence>
<dbReference type="EC" id="1.14.13.59" evidence="4"/>
<dbReference type="PANTHER" id="PTHR42802">
    <property type="entry name" value="MONOOXYGENASE"/>
    <property type="match status" value="1"/>
</dbReference>
<organism evidence="16 17">
    <name type="scientific">Catellatospora chokoriensis</name>
    <dbReference type="NCBI Taxonomy" id="310353"/>
    <lineage>
        <taxon>Bacteria</taxon>
        <taxon>Bacillati</taxon>
        <taxon>Actinomycetota</taxon>
        <taxon>Actinomycetes</taxon>
        <taxon>Micromonosporales</taxon>
        <taxon>Micromonosporaceae</taxon>
        <taxon>Catellatospora</taxon>
    </lineage>
</organism>
<comment type="catalytic activity">
    <reaction evidence="15">
        <text>L-lysine + NADPH + O2 = N(6)-hydroxy-L-lysine + NADP(+) + H2O</text>
        <dbReference type="Rhea" id="RHEA:23228"/>
        <dbReference type="ChEBI" id="CHEBI:15377"/>
        <dbReference type="ChEBI" id="CHEBI:15379"/>
        <dbReference type="ChEBI" id="CHEBI:32551"/>
        <dbReference type="ChEBI" id="CHEBI:57783"/>
        <dbReference type="ChEBI" id="CHEBI:57820"/>
        <dbReference type="ChEBI" id="CHEBI:58349"/>
        <dbReference type="EC" id="1.14.13.59"/>
    </reaction>
</comment>
<evidence type="ECO:0000313" key="17">
    <source>
        <dbReference type="Proteomes" id="UP000619293"/>
    </source>
</evidence>
<comment type="similarity">
    <text evidence="3">Belongs to the lysine N(6)-hydroxylase/L-ornithine N(5)-oxygenase family.</text>
</comment>
<keyword evidence="7" id="KW-0274">FAD</keyword>
<keyword evidence="8" id="KW-0521">NADP</keyword>
<evidence type="ECO:0000256" key="4">
    <source>
        <dbReference type="ARBA" id="ARBA00013076"/>
    </source>
</evidence>
<accession>A0A8J3JVR8</accession>
<keyword evidence="9" id="KW-0560">Oxidoreductase</keyword>
<reference evidence="16 17" key="1">
    <citation type="submission" date="2021-01" db="EMBL/GenBank/DDBJ databases">
        <title>Whole genome shotgun sequence of Catellatospora chokoriensis NBRC 107358.</title>
        <authorList>
            <person name="Komaki H."/>
            <person name="Tamura T."/>
        </authorList>
    </citation>
    <scope>NUCLEOTIDE SEQUENCE [LARGE SCALE GENOMIC DNA]</scope>
    <source>
        <strain evidence="16 17">NBRC 107358</strain>
    </source>
</reference>
<evidence type="ECO:0000256" key="12">
    <source>
        <dbReference type="ARBA" id="ARBA00031158"/>
    </source>
</evidence>
<evidence type="ECO:0000256" key="13">
    <source>
        <dbReference type="ARBA" id="ARBA00032493"/>
    </source>
</evidence>
<dbReference type="Gene3D" id="3.50.50.60">
    <property type="entry name" value="FAD/NAD(P)-binding domain"/>
    <property type="match status" value="1"/>
</dbReference>
<evidence type="ECO:0000256" key="2">
    <source>
        <dbReference type="ARBA" id="ARBA00004924"/>
    </source>
</evidence>
<name>A0A8J3JVR8_9ACTN</name>
<dbReference type="GO" id="GO:0047091">
    <property type="term" value="F:L-lysine 6-monooxygenase (NADPH) activity"/>
    <property type="evidence" value="ECO:0007669"/>
    <property type="project" value="UniProtKB-EC"/>
</dbReference>
<evidence type="ECO:0000313" key="16">
    <source>
        <dbReference type="EMBL" id="GIF91997.1"/>
    </source>
</evidence>
<keyword evidence="10" id="KW-0503">Monooxygenase</keyword>
<evidence type="ECO:0000256" key="5">
    <source>
        <dbReference type="ARBA" id="ARBA00016406"/>
    </source>
</evidence>
<gene>
    <name evidence="16" type="ORF">Cch02nite_54410</name>
</gene>
<keyword evidence="17" id="KW-1185">Reference proteome</keyword>
<dbReference type="AlphaFoldDB" id="A0A8J3JVR8"/>
<dbReference type="RefSeq" id="WP_191837246.1">
    <property type="nucleotide sequence ID" value="NZ_BAAALB010000001.1"/>
</dbReference>
<protein>
    <recommendedName>
        <fullName evidence="5">L-lysine N6-monooxygenase MbtG</fullName>
        <ecNumber evidence="4">1.14.13.59</ecNumber>
    </recommendedName>
    <alternativeName>
        <fullName evidence="14">Lysine 6-N-hydroxylase</fullName>
    </alternativeName>
    <alternativeName>
        <fullName evidence="13">Lysine N6-hydroxylase</fullName>
    </alternativeName>
    <alternativeName>
        <fullName evidence="11">Lysine-N-oxygenase</fullName>
    </alternativeName>
    <alternativeName>
        <fullName evidence="12">Mycobactin synthase protein G</fullName>
    </alternativeName>
</protein>
<keyword evidence="6" id="KW-0285">Flavoprotein</keyword>
<dbReference type="EMBL" id="BONG01000039">
    <property type="protein sequence ID" value="GIF91997.1"/>
    <property type="molecule type" value="Genomic_DNA"/>
</dbReference>
<comment type="cofactor">
    <cofactor evidence="1">
        <name>FAD</name>
        <dbReference type="ChEBI" id="CHEBI:57692"/>
    </cofactor>
</comment>
<evidence type="ECO:0000256" key="8">
    <source>
        <dbReference type="ARBA" id="ARBA00022857"/>
    </source>
</evidence>
<sequence length="148" mass="15797">MLVIGAGQSGAEAADHLHRTFPQAEVCAVFAELAEEADRVRVVVEFLPTGERTVLEADAVVCATGYRSSDPLQLLGELGEHCARRDDGQLQVERDYRVATTGDVRCGIYVQGPTEHTHGISSTLLSNTAVRAGEIAHSLTRLTSPALA</sequence>
<evidence type="ECO:0000256" key="9">
    <source>
        <dbReference type="ARBA" id="ARBA00023002"/>
    </source>
</evidence>
<proteinExistence type="inferred from homology"/>
<dbReference type="InterPro" id="IPR025700">
    <property type="entry name" value="Lys/Orn_oxygenase"/>
</dbReference>
<evidence type="ECO:0000256" key="10">
    <source>
        <dbReference type="ARBA" id="ARBA00023033"/>
    </source>
</evidence>